<sequence length="127" mass="14588">MALSNKGDSIIVFTLVTFFSTFFIFFLLYVPRWIYLSLKVHKKIPPIRSEMKQWFERGVEATYLSMGRRKRVGNDTRRARIEDGFRDIELGDISRDALGGKIRGRGRVVVALPQRAVVSGERLPGQI</sequence>
<evidence type="ECO:0000256" key="1">
    <source>
        <dbReference type="SAM" id="Phobius"/>
    </source>
</evidence>
<protein>
    <submittedName>
        <fullName evidence="2">Uncharacterized protein</fullName>
    </submittedName>
</protein>
<keyword evidence="1" id="KW-0812">Transmembrane</keyword>
<organism evidence="2 3">
    <name type="scientific">Sclerotinia sclerotiorum (strain ATCC 18683 / 1980 / Ss-1)</name>
    <name type="common">White mold</name>
    <name type="synonym">Whetzelinia sclerotiorum</name>
    <dbReference type="NCBI Taxonomy" id="665079"/>
    <lineage>
        <taxon>Eukaryota</taxon>
        <taxon>Fungi</taxon>
        <taxon>Dikarya</taxon>
        <taxon>Ascomycota</taxon>
        <taxon>Pezizomycotina</taxon>
        <taxon>Leotiomycetes</taxon>
        <taxon>Helotiales</taxon>
        <taxon>Sclerotiniaceae</taxon>
        <taxon>Sclerotinia</taxon>
    </lineage>
</organism>
<evidence type="ECO:0000313" key="3">
    <source>
        <dbReference type="Proteomes" id="UP000001312"/>
    </source>
</evidence>
<accession>A7F246</accession>
<reference evidence="3" key="1">
    <citation type="journal article" date="2011" name="PLoS Genet.">
        <title>Genomic analysis of the necrotrophic fungal pathogens Sclerotinia sclerotiorum and Botrytis cinerea.</title>
        <authorList>
            <person name="Amselem J."/>
            <person name="Cuomo C.A."/>
            <person name="van Kan J.A."/>
            <person name="Viaud M."/>
            <person name="Benito E.P."/>
            <person name="Couloux A."/>
            <person name="Coutinho P.M."/>
            <person name="de Vries R.P."/>
            <person name="Dyer P.S."/>
            <person name="Fillinger S."/>
            <person name="Fournier E."/>
            <person name="Gout L."/>
            <person name="Hahn M."/>
            <person name="Kohn L."/>
            <person name="Lapalu N."/>
            <person name="Plummer K.M."/>
            <person name="Pradier J.M."/>
            <person name="Quevillon E."/>
            <person name="Sharon A."/>
            <person name="Simon A."/>
            <person name="ten Have A."/>
            <person name="Tudzynski B."/>
            <person name="Tudzynski P."/>
            <person name="Wincker P."/>
            <person name="Andrew M."/>
            <person name="Anthouard V."/>
            <person name="Beever R.E."/>
            <person name="Beffa R."/>
            <person name="Benoit I."/>
            <person name="Bouzid O."/>
            <person name="Brault B."/>
            <person name="Chen Z."/>
            <person name="Choquer M."/>
            <person name="Collemare J."/>
            <person name="Cotton P."/>
            <person name="Danchin E.G."/>
            <person name="Da Silva C."/>
            <person name="Gautier A."/>
            <person name="Giraud C."/>
            <person name="Giraud T."/>
            <person name="Gonzalez C."/>
            <person name="Grossetete S."/>
            <person name="Guldener U."/>
            <person name="Henrissat B."/>
            <person name="Howlett B.J."/>
            <person name="Kodira C."/>
            <person name="Kretschmer M."/>
            <person name="Lappartient A."/>
            <person name="Leroch M."/>
            <person name="Levis C."/>
            <person name="Mauceli E."/>
            <person name="Neuveglise C."/>
            <person name="Oeser B."/>
            <person name="Pearson M."/>
            <person name="Poulain J."/>
            <person name="Poussereau N."/>
            <person name="Quesneville H."/>
            <person name="Rascle C."/>
            <person name="Schumacher J."/>
            <person name="Segurens B."/>
            <person name="Sexton A."/>
            <person name="Silva E."/>
            <person name="Sirven C."/>
            <person name="Soanes D.M."/>
            <person name="Talbot N.J."/>
            <person name="Templeton M."/>
            <person name="Yandava C."/>
            <person name="Yarden O."/>
            <person name="Zeng Q."/>
            <person name="Rollins J.A."/>
            <person name="Lebrun M.H."/>
            <person name="Dickman M."/>
        </authorList>
    </citation>
    <scope>NUCLEOTIDE SEQUENCE [LARGE SCALE GENOMIC DNA]</scope>
    <source>
        <strain evidence="3">ATCC 18683 / 1980 / Ss-1</strain>
    </source>
</reference>
<gene>
    <name evidence="2" type="ORF">SS1G_11667</name>
</gene>
<feature type="transmembrane region" description="Helical" evidence="1">
    <location>
        <begin position="12"/>
        <end position="35"/>
    </location>
</feature>
<proteinExistence type="predicted"/>
<dbReference type="InParanoid" id="A7F246"/>
<keyword evidence="1" id="KW-1133">Transmembrane helix</keyword>
<dbReference type="GeneID" id="5483697"/>
<dbReference type="OMA" id="PIRSEMK"/>
<dbReference type="KEGG" id="ssl:SS1G_11667"/>
<keyword evidence="3" id="KW-1185">Reference proteome</keyword>
<name>A7F246_SCLS1</name>
<dbReference type="Proteomes" id="UP000001312">
    <property type="component" value="Unassembled WGS sequence"/>
</dbReference>
<keyword evidence="1" id="KW-0472">Membrane</keyword>
<dbReference type="AlphaFoldDB" id="A7F246"/>
<dbReference type="EMBL" id="CH476638">
    <property type="protein sequence ID" value="EDN95788.1"/>
    <property type="molecule type" value="Genomic_DNA"/>
</dbReference>
<evidence type="ECO:0000313" key="2">
    <source>
        <dbReference type="EMBL" id="EDN95788.1"/>
    </source>
</evidence>
<dbReference type="RefSeq" id="XP_001587674.1">
    <property type="nucleotide sequence ID" value="XM_001587624.1"/>
</dbReference>